<dbReference type="SUPFAM" id="SSF103481">
    <property type="entry name" value="Multidrug resistance efflux transporter EmrE"/>
    <property type="match status" value="2"/>
</dbReference>
<keyword evidence="2 5" id="KW-0812">Transmembrane</keyword>
<evidence type="ECO:0000256" key="2">
    <source>
        <dbReference type="ARBA" id="ARBA00022692"/>
    </source>
</evidence>
<protein>
    <submittedName>
        <fullName evidence="7">Solute carrier family 35 member G1</fullName>
    </submittedName>
</protein>
<dbReference type="GO" id="GO:0016020">
    <property type="term" value="C:membrane"/>
    <property type="evidence" value="ECO:0007669"/>
    <property type="project" value="UniProtKB-SubCell"/>
</dbReference>
<feature type="transmembrane region" description="Helical" evidence="5">
    <location>
        <begin position="187"/>
        <end position="206"/>
    </location>
</feature>
<feature type="transmembrane region" description="Helical" evidence="5">
    <location>
        <begin position="213"/>
        <end position="236"/>
    </location>
</feature>
<evidence type="ECO:0000256" key="4">
    <source>
        <dbReference type="ARBA" id="ARBA00023136"/>
    </source>
</evidence>
<dbReference type="InterPro" id="IPR037185">
    <property type="entry name" value="EmrE-like"/>
</dbReference>
<feature type="transmembrane region" description="Helical" evidence="5">
    <location>
        <begin position="274"/>
        <end position="296"/>
    </location>
</feature>
<dbReference type="AlphaFoldDB" id="A0A6G0ZR95"/>
<feature type="transmembrane region" description="Helical" evidence="5">
    <location>
        <begin position="302"/>
        <end position="320"/>
    </location>
</feature>
<dbReference type="Pfam" id="PF00892">
    <property type="entry name" value="EamA"/>
    <property type="match status" value="2"/>
</dbReference>
<feature type="transmembrane region" description="Helical" evidence="5">
    <location>
        <begin position="127"/>
        <end position="148"/>
    </location>
</feature>
<gene>
    <name evidence="7" type="ORF">FWK35_00000139</name>
</gene>
<organism evidence="7 8">
    <name type="scientific">Aphis craccivora</name>
    <name type="common">Cowpea aphid</name>
    <dbReference type="NCBI Taxonomy" id="307492"/>
    <lineage>
        <taxon>Eukaryota</taxon>
        <taxon>Metazoa</taxon>
        <taxon>Ecdysozoa</taxon>
        <taxon>Arthropoda</taxon>
        <taxon>Hexapoda</taxon>
        <taxon>Insecta</taxon>
        <taxon>Pterygota</taxon>
        <taxon>Neoptera</taxon>
        <taxon>Paraneoptera</taxon>
        <taxon>Hemiptera</taxon>
        <taxon>Sternorrhyncha</taxon>
        <taxon>Aphidomorpha</taxon>
        <taxon>Aphidoidea</taxon>
        <taxon>Aphididae</taxon>
        <taxon>Aphidini</taxon>
        <taxon>Aphis</taxon>
        <taxon>Aphis</taxon>
    </lineage>
</organism>
<comment type="subcellular location">
    <subcellularLocation>
        <location evidence="1">Membrane</location>
        <topology evidence="1">Multi-pass membrane protein</topology>
    </subcellularLocation>
</comment>
<keyword evidence="4 5" id="KW-0472">Membrane</keyword>
<evidence type="ECO:0000313" key="8">
    <source>
        <dbReference type="Proteomes" id="UP000478052"/>
    </source>
</evidence>
<accession>A0A6G0ZR95</accession>
<dbReference type="InterPro" id="IPR000620">
    <property type="entry name" value="EamA_dom"/>
</dbReference>
<sequence>MLMAERLELRSLVIESDTTPSTTSPITPNVTSSPKTQIKILGLLLAAISSFFFSLSSLIVKWLKDIDPLELAAIRFVGILLPSLPILIYTKQNPFPKGQRLMLLLRAFAGATALSLVFYAIRHMPLADASVIVFSVPVIVAIFARIFLKEPCGLFHYLTLFLTMIGVILITRPPFLFGHSTQQYNFLGPLAALLSTFFAAIVYILLRALKNLHFSVIMVTFSAYAIIQTSTMAWATGNLCWPKCGTETILAIALGVFSFSGQILLTIATQLEEAGLVAIARTVDVVFAFLWQIIFFNEVPNIFSIIGAVLVTSSVVLIGLRKWMMSMPSTSSIRKKFGFLFL</sequence>
<feature type="transmembrane region" description="Helical" evidence="5">
    <location>
        <begin position="155"/>
        <end position="175"/>
    </location>
</feature>
<feature type="transmembrane region" description="Helical" evidence="5">
    <location>
        <begin position="40"/>
        <end position="60"/>
    </location>
</feature>
<keyword evidence="8" id="KW-1185">Reference proteome</keyword>
<evidence type="ECO:0000256" key="3">
    <source>
        <dbReference type="ARBA" id="ARBA00022989"/>
    </source>
</evidence>
<keyword evidence="3 5" id="KW-1133">Transmembrane helix</keyword>
<evidence type="ECO:0000256" key="5">
    <source>
        <dbReference type="SAM" id="Phobius"/>
    </source>
</evidence>
<feature type="transmembrane region" description="Helical" evidence="5">
    <location>
        <begin position="248"/>
        <end position="267"/>
    </location>
</feature>
<dbReference type="Gene3D" id="1.10.3730.20">
    <property type="match status" value="1"/>
</dbReference>
<feature type="transmembrane region" description="Helical" evidence="5">
    <location>
        <begin position="101"/>
        <end position="121"/>
    </location>
</feature>
<feature type="transmembrane region" description="Helical" evidence="5">
    <location>
        <begin position="72"/>
        <end position="89"/>
    </location>
</feature>
<proteinExistence type="predicted"/>
<dbReference type="Proteomes" id="UP000478052">
    <property type="component" value="Unassembled WGS sequence"/>
</dbReference>
<evidence type="ECO:0000313" key="7">
    <source>
        <dbReference type="EMBL" id="KAF0773898.1"/>
    </source>
</evidence>
<name>A0A6G0ZR95_APHCR</name>
<dbReference type="EMBL" id="VUJU01000020">
    <property type="protein sequence ID" value="KAF0773898.1"/>
    <property type="molecule type" value="Genomic_DNA"/>
</dbReference>
<reference evidence="7 8" key="1">
    <citation type="submission" date="2019-08" db="EMBL/GenBank/DDBJ databases">
        <title>Whole genome of Aphis craccivora.</title>
        <authorList>
            <person name="Voronova N.V."/>
            <person name="Shulinski R.S."/>
            <person name="Bandarenka Y.V."/>
            <person name="Zhorov D.G."/>
            <person name="Warner D."/>
        </authorList>
    </citation>
    <scope>NUCLEOTIDE SEQUENCE [LARGE SCALE GENOMIC DNA]</scope>
    <source>
        <strain evidence="7">180601</strain>
        <tissue evidence="7">Whole Body</tissue>
    </source>
</reference>
<dbReference type="OrthoDB" id="306876at2759"/>
<feature type="domain" description="EamA" evidence="6">
    <location>
        <begin position="188"/>
        <end position="319"/>
    </location>
</feature>
<dbReference type="PANTHER" id="PTHR22911">
    <property type="entry name" value="ACYL-MALONYL CONDENSING ENZYME-RELATED"/>
    <property type="match status" value="1"/>
</dbReference>
<dbReference type="PANTHER" id="PTHR22911:SF6">
    <property type="entry name" value="SOLUTE CARRIER FAMILY 35 MEMBER G1"/>
    <property type="match status" value="1"/>
</dbReference>
<evidence type="ECO:0000259" key="6">
    <source>
        <dbReference type="Pfam" id="PF00892"/>
    </source>
</evidence>
<comment type="caution">
    <text evidence="7">The sequence shown here is derived from an EMBL/GenBank/DDBJ whole genome shotgun (WGS) entry which is preliminary data.</text>
</comment>
<feature type="domain" description="EamA" evidence="6">
    <location>
        <begin position="41"/>
        <end position="171"/>
    </location>
</feature>
<evidence type="ECO:0000256" key="1">
    <source>
        <dbReference type="ARBA" id="ARBA00004141"/>
    </source>
</evidence>